<evidence type="ECO:0000256" key="6">
    <source>
        <dbReference type="RuleBase" id="RU003540"/>
    </source>
</evidence>
<evidence type="ECO:0000256" key="1">
    <source>
        <dbReference type="ARBA" id="ARBA00007831"/>
    </source>
</evidence>
<gene>
    <name evidence="8" type="ORF">O3M35_001222</name>
</gene>
<dbReference type="InterPro" id="IPR018252">
    <property type="entry name" value="Annexin_repeat_CS"/>
</dbReference>
<comment type="domain">
    <text evidence="6">A pair of annexin repeats may form one binding site for calcium and phospholipid.</text>
</comment>
<dbReference type="FunFam" id="1.10.220.10:FF:000004">
    <property type="entry name" value="Annexin"/>
    <property type="match status" value="1"/>
</dbReference>
<feature type="compositionally biased region" description="Low complexity" evidence="7">
    <location>
        <begin position="136"/>
        <end position="147"/>
    </location>
</feature>
<comment type="similarity">
    <text evidence="1 6">Belongs to the annexin family.</text>
</comment>
<dbReference type="PANTHER" id="PTHR10502">
    <property type="entry name" value="ANNEXIN"/>
    <property type="match status" value="1"/>
</dbReference>
<organism evidence="8 9">
    <name type="scientific">Rhynocoris fuscipes</name>
    <dbReference type="NCBI Taxonomy" id="488301"/>
    <lineage>
        <taxon>Eukaryota</taxon>
        <taxon>Metazoa</taxon>
        <taxon>Ecdysozoa</taxon>
        <taxon>Arthropoda</taxon>
        <taxon>Hexapoda</taxon>
        <taxon>Insecta</taxon>
        <taxon>Pterygota</taxon>
        <taxon>Neoptera</taxon>
        <taxon>Paraneoptera</taxon>
        <taxon>Hemiptera</taxon>
        <taxon>Heteroptera</taxon>
        <taxon>Panheteroptera</taxon>
        <taxon>Cimicomorpha</taxon>
        <taxon>Reduviidae</taxon>
        <taxon>Harpactorinae</taxon>
        <taxon>Harpactorini</taxon>
        <taxon>Rhynocoris</taxon>
    </lineage>
</organism>
<dbReference type="GO" id="GO:0012506">
    <property type="term" value="C:vesicle membrane"/>
    <property type="evidence" value="ECO:0007669"/>
    <property type="project" value="TreeGrafter"/>
</dbReference>
<feature type="compositionally biased region" description="Pro residues" evidence="7">
    <location>
        <begin position="1"/>
        <end position="11"/>
    </location>
</feature>
<dbReference type="Pfam" id="PF00191">
    <property type="entry name" value="Annexin"/>
    <property type="match status" value="4"/>
</dbReference>
<dbReference type="SMART" id="SM00335">
    <property type="entry name" value="ANX"/>
    <property type="match status" value="4"/>
</dbReference>
<comment type="caution">
    <text evidence="8">The sequence shown here is derived from an EMBL/GenBank/DDBJ whole genome shotgun (WGS) entry which is preliminary data.</text>
</comment>
<keyword evidence="9" id="KW-1185">Reference proteome</keyword>
<dbReference type="InterPro" id="IPR001464">
    <property type="entry name" value="Annexin"/>
</dbReference>
<dbReference type="PANTHER" id="PTHR10502:SF102">
    <property type="entry name" value="ANNEXIN B11"/>
    <property type="match status" value="1"/>
</dbReference>
<evidence type="ECO:0000256" key="4">
    <source>
        <dbReference type="ARBA" id="ARBA00023216"/>
    </source>
</evidence>
<evidence type="ECO:0000256" key="5">
    <source>
        <dbReference type="ARBA" id="ARBA00023302"/>
    </source>
</evidence>
<dbReference type="Gene3D" id="1.10.220.10">
    <property type="entry name" value="Annexin"/>
    <property type="match status" value="4"/>
</dbReference>
<proteinExistence type="inferred from homology"/>
<sequence length="511" mass="55512">MSYPGYPPYPQGPGQQSGQPGPPMYQTAPLSYPLYPGSAAPQPQQYQYGSSQYPPAAAPYPQQSSPYPTSAPYPSSVPPQPGVYPPASTPYQPNQPGVYPPASNPCQPTQTSVYPPAAAPYPSMPTTQSSSHHHNSPYPQQSSYPQQHNTGYPASAYPGPQAQPSHPGAYAGYPSAAQGISASRATPLYSNPAQNPQLSNKPVSTFLHFVSLPTPTVRPANPFNPREDAEILRKAMKGFGTDEKALINVLTNRSGSQRQQIAMEFKTMYGKDLISNIKSEVSGNFEDVLVALLTPLPEFLAKELHHAVSGLGTNEETIVEILCTSTNYDIKCITAAYQKLYGTSLESDLAGDTSGNFRRLLISLCQGNRSEVYAVDQNAAVQDAQALLRAGELRLGTDESTFNAILCSRSFYQLAQIFQEYQRLTGNDFEQAIRNEFSGSIEQGLLAIVKSVRNKSDFFAEQLHNSMAGAGTKDRALIRITVSRCEVDMGDIKVSYQRKYGRTLEDAISVS</sequence>
<keyword evidence="4 6" id="KW-0041">Annexin</keyword>
<dbReference type="PRINTS" id="PR00196">
    <property type="entry name" value="ANNEXIN"/>
</dbReference>
<dbReference type="GO" id="GO:0005634">
    <property type="term" value="C:nucleus"/>
    <property type="evidence" value="ECO:0007669"/>
    <property type="project" value="TreeGrafter"/>
</dbReference>
<dbReference type="FunFam" id="1.10.220.10:FF:000010">
    <property type="entry name" value="Annexin"/>
    <property type="match status" value="1"/>
</dbReference>
<evidence type="ECO:0000256" key="3">
    <source>
        <dbReference type="ARBA" id="ARBA00022837"/>
    </source>
</evidence>
<dbReference type="FunFam" id="1.10.220.10:FF:000002">
    <property type="entry name" value="Annexin"/>
    <property type="match status" value="1"/>
</dbReference>
<dbReference type="Proteomes" id="UP001461498">
    <property type="component" value="Unassembled WGS sequence"/>
</dbReference>
<dbReference type="GO" id="GO:0005544">
    <property type="term" value="F:calcium-dependent phospholipid binding"/>
    <property type="evidence" value="ECO:0007669"/>
    <property type="project" value="UniProtKB-KW"/>
</dbReference>
<keyword evidence="2 6" id="KW-0677">Repeat</keyword>
<name>A0AAW1DQ77_9HEMI</name>
<evidence type="ECO:0000313" key="9">
    <source>
        <dbReference type="Proteomes" id="UP001461498"/>
    </source>
</evidence>
<dbReference type="GO" id="GO:0005886">
    <property type="term" value="C:plasma membrane"/>
    <property type="evidence" value="ECO:0007669"/>
    <property type="project" value="TreeGrafter"/>
</dbReference>
<dbReference type="GO" id="GO:0005509">
    <property type="term" value="F:calcium ion binding"/>
    <property type="evidence" value="ECO:0007669"/>
    <property type="project" value="InterPro"/>
</dbReference>
<feature type="region of interest" description="Disordered" evidence="7">
    <location>
        <begin position="1"/>
        <end position="175"/>
    </location>
</feature>
<dbReference type="GO" id="GO:0005737">
    <property type="term" value="C:cytoplasm"/>
    <property type="evidence" value="ECO:0007669"/>
    <property type="project" value="TreeGrafter"/>
</dbReference>
<dbReference type="GO" id="GO:0001786">
    <property type="term" value="F:phosphatidylserine binding"/>
    <property type="evidence" value="ECO:0007669"/>
    <property type="project" value="TreeGrafter"/>
</dbReference>
<dbReference type="AlphaFoldDB" id="A0AAW1DQ77"/>
<dbReference type="EMBL" id="JAPXFL010000001">
    <property type="protein sequence ID" value="KAK9512911.1"/>
    <property type="molecule type" value="Genomic_DNA"/>
</dbReference>
<accession>A0AAW1DQ77</accession>
<evidence type="ECO:0000256" key="2">
    <source>
        <dbReference type="ARBA" id="ARBA00022737"/>
    </source>
</evidence>
<dbReference type="SUPFAM" id="SSF47874">
    <property type="entry name" value="Annexin"/>
    <property type="match status" value="1"/>
</dbReference>
<feature type="compositionally biased region" description="Pro residues" evidence="7">
    <location>
        <begin position="69"/>
        <end position="88"/>
    </location>
</feature>
<dbReference type="InterPro" id="IPR018502">
    <property type="entry name" value="Annexin_repeat"/>
</dbReference>
<keyword evidence="3 6" id="KW-0106">Calcium</keyword>
<dbReference type="PROSITE" id="PS00223">
    <property type="entry name" value="ANNEXIN_1"/>
    <property type="match status" value="1"/>
</dbReference>
<keyword evidence="5 6" id="KW-0111">Calcium/phospholipid-binding</keyword>
<evidence type="ECO:0000313" key="8">
    <source>
        <dbReference type="EMBL" id="KAK9512911.1"/>
    </source>
</evidence>
<reference evidence="8 9" key="1">
    <citation type="submission" date="2022-12" db="EMBL/GenBank/DDBJ databases">
        <title>Chromosome-level genome assembly of true bugs.</title>
        <authorList>
            <person name="Ma L."/>
            <person name="Li H."/>
        </authorList>
    </citation>
    <scope>NUCLEOTIDE SEQUENCE [LARGE SCALE GENOMIC DNA]</scope>
    <source>
        <strain evidence="8">Lab_2022b</strain>
    </source>
</reference>
<dbReference type="InterPro" id="IPR037104">
    <property type="entry name" value="Annexin_sf"/>
</dbReference>
<dbReference type="PROSITE" id="PS51897">
    <property type="entry name" value="ANNEXIN_2"/>
    <property type="match status" value="4"/>
</dbReference>
<evidence type="ECO:0000256" key="7">
    <source>
        <dbReference type="SAM" id="MobiDB-lite"/>
    </source>
</evidence>
<feature type="compositionally biased region" description="Low complexity" evidence="7">
    <location>
        <begin position="35"/>
        <end position="68"/>
    </location>
</feature>
<protein>
    <recommendedName>
        <fullName evidence="6">Annexin</fullName>
    </recommendedName>
</protein>
<dbReference type="FunFam" id="1.10.220.10:FF:000001">
    <property type="entry name" value="Annexin"/>
    <property type="match status" value="1"/>
</dbReference>
<feature type="compositionally biased region" description="Polar residues" evidence="7">
    <location>
        <begin position="104"/>
        <end position="113"/>
    </location>
</feature>